<evidence type="ECO:0000259" key="4">
    <source>
        <dbReference type="Pfam" id="PF18962"/>
    </source>
</evidence>
<dbReference type="NCBIfam" id="TIGR04183">
    <property type="entry name" value="Por_Secre_tail"/>
    <property type="match status" value="1"/>
</dbReference>
<dbReference type="AlphaFoldDB" id="F2IHF2"/>
<feature type="region of interest" description="Disordered" evidence="2">
    <location>
        <begin position="608"/>
        <end position="633"/>
    </location>
</feature>
<feature type="region of interest" description="Disordered" evidence="2">
    <location>
        <begin position="650"/>
        <end position="672"/>
    </location>
</feature>
<feature type="signal peptide" evidence="3">
    <location>
        <begin position="1"/>
        <end position="18"/>
    </location>
</feature>
<dbReference type="eggNOG" id="COG5184">
    <property type="taxonomic scope" value="Bacteria"/>
</dbReference>
<proteinExistence type="predicted"/>
<dbReference type="OrthoDB" id="1056765at2"/>
<accession>F2IHF2</accession>
<dbReference type="RefSeq" id="WP_013686487.1">
    <property type="nucleotide sequence ID" value="NC_015321.1"/>
</dbReference>
<dbReference type="HOGENOM" id="CLU_321542_0_0_10"/>
<reference evidence="6" key="2">
    <citation type="submission" date="2011-02" db="EMBL/GenBank/DDBJ databases">
        <title>The complete genome of Fluviicola taffensis DSM 16823.</title>
        <authorList>
            <consortium name="US DOE Joint Genome Institute (JGI-PGF)"/>
            <person name="Lucas S."/>
            <person name="Copeland A."/>
            <person name="Lapidus A."/>
            <person name="Bruce D."/>
            <person name="Goodwin L."/>
            <person name="Pitluck S."/>
            <person name="Kyrpides N."/>
            <person name="Mavromatis K."/>
            <person name="Ivanova N."/>
            <person name="Mikhailova N."/>
            <person name="Pagani I."/>
            <person name="Chertkov O."/>
            <person name="Detter J.C."/>
            <person name="Han C."/>
            <person name="Tapia R."/>
            <person name="Land M."/>
            <person name="Hauser L."/>
            <person name="Markowitz V."/>
            <person name="Cheng J.-F."/>
            <person name="Hugenholtz P."/>
            <person name="Woyke T."/>
            <person name="Wu D."/>
            <person name="Tindall B."/>
            <person name="Pomrenke H.G."/>
            <person name="Brambilla E."/>
            <person name="Klenk H.-P."/>
            <person name="Eisen J.A."/>
        </authorList>
    </citation>
    <scope>NUCLEOTIDE SEQUENCE [LARGE SCALE GENOMIC DNA]</scope>
    <source>
        <strain evidence="6">DSM 16823 / RW262 / RW262</strain>
    </source>
</reference>
<keyword evidence="6" id="KW-1185">Reference proteome</keyword>
<evidence type="ECO:0000313" key="5">
    <source>
        <dbReference type="EMBL" id="AEA43717.1"/>
    </source>
</evidence>
<dbReference type="KEGG" id="fte:Fluta_1725"/>
<gene>
    <name evidence="5" type="ordered locus">Fluta_1725</name>
</gene>
<evidence type="ECO:0000313" key="6">
    <source>
        <dbReference type="Proteomes" id="UP000007463"/>
    </source>
</evidence>
<feature type="domain" description="Secretion system C-terminal sorting" evidence="4">
    <location>
        <begin position="827"/>
        <end position="894"/>
    </location>
</feature>
<dbReference type="eggNOG" id="COG3419">
    <property type="taxonomic scope" value="Bacteria"/>
</dbReference>
<dbReference type="InterPro" id="IPR026444">
    <property type="entry name" value="Secre_tail"/>
</dbReference>
<dbReference type="Proteomes" id="UP000007463">
    <property type="component" value="Chromosome"/>
</dbReference>
<keyword evidence="1 3" id="KW-0732">Signal</keyword>
<organism evidence="5 6">
    <name type="scientific">Fluviicola taffensis (strain DSM 16823 / NCIMB 13979 / RW262)</name>
    <dbReference type="NCBI Taxonomy" id="755732"/>
    <lineage>
        <taxon>Bacteria</taxon>
        <taxon>Pseudomonadati</taxon>
        <taxon>Bacteroidota</taxon>
        <taxon>Flavobacteriia</taxon>
        <taxon>Flavobacteriales</taxon>
        <taxon>Crocinitomicaceae</taxon>
        <taxon>Fluviicola</taxon>
    </lineage>
</organism>
<sequence precursor="true">MKRLLLIPILFLAVVANAQIVDQFNFTGALNANGWTSHSGAANQFQSDNVGSLTYPGLAPSVGFKANYVAGNAEDLNKAITIASDSAYYSLIVNVPVATGLVANTNLTGENFFGFGQTAGASLSVFAGQLRIRAGAVANTFQLAVVNTGAGSLQPVFSADYPTGTPVFVVVKVNRVVSPVRASLWINPTPGSLTESTPTLISTLGASTLTFSGFNSLYVRQAGNATSGTGNTQIDEIRAGSTWVSVTPAGVITCANTTATIDTVSCATSYEVPSGDETYNVGGTYYDTIPNAANCDSILTINLSFVASITYYADTDGDGLGNPLVSTTGCIAPPGHVTNSNDCDDTNAAIGAAITYYADTDGDGYGNAASPIVACTPPTTGYSTNDDDCNDNNNAIHPGATEIPNNGIDEDCNGSDLVVVIPPFGMYEFEGNSCTTPVLGVTTQPANAIFGLFEAQGALTCTSAGGVINYNGFNTGGTIDLTQYYRFNITPAACYGLDLNMIKFNHRLSSTGGTPTLHVRSSLDNYAADLFTKQLVVNGSNYLLDTVQLGAAFDNMTSMVEFRFYITNMGQTGTTYRYDNVTVYGTTNALPTQTYYADTDGDGFGNPAAPQSACTAPPGHVLDNTDCDDTDEEEFPGAVWYADTDGDGLGDAGSSQVSCTRPTDHVSNDDDCNDTDDQIGIIITYYVDGDGDTFGDADATGVPSCTPIVGSVTNNTDCDDSDEDINPNATEVCDGVDNNCDGSTDEGLTLVTYYQDTDNDTYGNPAVSLQDCTQPTGYVTNDDDCNDANPAAYPGATEINGNGVDENCDGVDGYLGIEESILANLNVYPNPGTSSVVLNMSNGWNGFKVTFVSVDGKEITLTSTQTSATDLEFNTNSLVSGIYIIRLTSSEGTATVRWTKN</sequence>
<protein>
    <recommendedName>
        <fullName evidence="4">Secretion system C-terminal sorting domain-containing protein</fullName>
    </recommendedName>
</protein>
<evidence type="ECO:0000256" key="2">
    <source>
        <dbReference type="SAM" id="MobiDB-lite"/>
    </source>
</evidence>
<dbReference type="EMBL" id="CP002542">
    <property type="protein sequence ID" value="AEA43717.1"/>
    <property type="molecule type" value="Genomic_DNA"/>
</dbReference>
<evidence type="ECO:0000256" key="3">
    <source>
        <dbReference type="SAM" id="SignalP"/>
    </source>
</evidence>
<dbReference type="Pfam" id="PF11617">
    <property type="entry name" value="Cu-binding_MopE"/>
    <property type="match status" value="5"/>
</dbReference>
<evidence type="ECO:0000256" key="1">
    <source>
        <dbReference type="ARBA" id="ARBA00022729"/>
    </source>
</evidence>
<dbReference type="InterPro" id="IPR021655">
    <property type="entry name" value="Put_metal-bd"/>
</dbReference>
<feature type="chain" id="PRO_5003279870" description="Secretion system C-terminal sorting domain-containing protein" evidence="3">
    <location>
        <begin position="19"/>
        <end position="901"/>
    </location>
</feature>
<reference evidence="5 6" key="1">
    <citation type="journal article" date="2011" name="Stand. Genomic Sci.">
        <title>Complete genome sequence of the gliding freshwater bacterium Fluviicola taffensis type strain (RW262).</title>
        <authorList>
            <person name="Woyke T."/>
            <person name="Chertkov O."/>
            <person name="Lapidus A."/>
            <person name="Nolan M."/>
            <person name="Lucas S."/>
            <person name="Del Rio T.G."/>
            <person name="Tice H."/>
            <person name="Cheng J.F."/>
            <person name="Tapia R."/>
            <person name="Han C."/>
            <person name="Goodwin L."/>
            <person name="Pitluck S."/>
            <person name="Liolios K."/>
            <person name="Pagani I."/>
            <person name="Ivanova N."/>
            <person name="Huntemann M."/>
            <person name="Mavromatis K."/>
            <person name="Mikhailova N."/>
            <person name="Pati A."/>
            <person name="Chen A."/>
            <person name="Palaniappan K."/>
            <person name="Land M."/>
            <person name="Hauser L."/>
            <person name="Brambilla E.M."/>
            <person name="Rohde M."/>
            <person name="Mwirichia R."/>
            <person name="Sikorski J."/>
            <person name="Tindall B.J."/>
            <person name="Goker M."/>
            <person name="Bristow J."/>
            <person name="Eisen J.A."/>
            <person name="Markowitz V."/>
            <person name="Hugenholtz P."/>
            <person name="Klenk H.P."/>
            <person name="Kyrpides N.C."/>
        </authorList>
    </citation>
    <scope>NUCLEOTIDE SEQUENCE [LARGE SCALE GENOMIC DNA]</scope>
    <source>
        <strain evidence="6">DSM 16823 / RW262 / RW262</strain>
    </source>
</reference>
<dbReference type="Pfam" id="PF18962">
    <property type="entry name" value="Por_Secre_tail"/>
    <property type="match status" value="1"/>
</dbReference>
<dbReference type="STRING" id="755732.Fluta_1725"/>
<name>F2IHF2_FLUTR</name>